<feature type="binding site" evidence="3">
    <location>
        <position position="8"/>
    </location>
    <ligand>
        <name>a divalent metal cation</name>
        <dbReference type="ChEBI" id="CHEBI:60240"/>
        <label>1</label>
    </ligand>
</feature>
<dbReference type="FunFam" id="3.20.20.140:FF:000005">
    <property type="entry name" value="TatD family hydrolase"/>
    <property type="match status" value="1"/>
</dbReference>
<reference evidence="4 5" key="1">
    <citation type="submission" date="2016-10" db="EMBL/GenBank/DDBJ databases">
        <authorList>
            <person name="de Groot N.N."/>
        </authorList>
    </citation>
    <scope>NUCLEOTIDE SEQUENCE [LARGE SCALE GENOMIC DNA]</scope>
    <source>
        <strain evidence="4 5">DSM 45514</strain>
    </source>
</reference>
<dbReference type="Proteomes" id="UP000199387">
    <property type="component" value="Unassembled WGS sequence"/>
</dbReference>
<dbReference type="AlphaFoldDB" id="A0A1G6Q020"/>
<dbReference type="SUPFAM" id="SSF51556">
    <property type="entry name" value="Metallo-dependent hydrolases"/>
    <property type="match status" value="1"/>
</dbReference>
<dbReference type="InterPro" id="IPR018228">
    <property type="entry name" value="DNase_TatD-rel_CS"/>
</dbReference>
<dbReference type="PIRSF" id="PIRSF005902">
    <property type="entry name" value="DNase_TatD"/>
    <property type="match status" value="1"/>
</dbReference>
<dbReference type="Pfam" id="PF01026">
    <property type="entry name" value="TatD_DNase"/>
    <property type="match status" value="1"/>
</dbReference>
<keyword evidence="5" id="KW-1185">Reference proteome</keyword>
<feature type="binding site" evidence="3">
    <location>
        <position position="129"/>
    </location>
    <ligand>
        <name>a divalent metal cation</name>
        <dbReference type="ChEBI" id="CHEBI:60240"/>
        <label>2</label>
    </ligand>
</feature>
<dbReference type="InterPro" id="IPR032466">
    <property type="entry name" value="Metal_Hydrolase"/>
</dbReference>
<dbReference type="InterPro" id="IPR015991">
    <property type="entry name" value="TatD/YcfH-like"/>
</dbReference>
<dbReference type="InterPro" id="IPR001130">
    <property type="entry name" value="TatD-like"/>
</dbReference>
<dbReference type="GO" id="GO:0004536">
    <property type="term" value="F:DNA nuclease activity"/>
    <property type="evidence" value="ECO:0007669"/>
    <property type="project" value="InterPro"/>
</dbReference>
<sequence length="259" mass="29944">MLFDSHAHLNDSQFEGEREEVIRRAREEYGVSRILNVGFDRETIQDTLKLADSYDFIYAAVGWHPVDAIDCTEEDLDWIEELTDHPKVVALGEMGLDYHWDKSPKGIQESVFRQQIRLARELNLPIIIHNREADEDVVRLLREEKAEEVGGVMHCFGGDWEMAQECLDMNFMIGLGGPVTFKNARQPKEIAKRVPIDRLLVETDCPYLAPHPNRGKRNETGYVRLVAEKIAELREMPLEELARHTYQNANRLFQIEDGQ</sequence>
<dbReference type="RefSeq" id="WP_091572034.1">
    <property type="nucleotide sequence ID" value="NZ_FMZA01000019.1"/>
</dbReference>
<dbReference type="GO" id="GO:0046872">
    <property type="term" value="F:metal ion binding"/>
    <property type="evidence" value="ECO:0007669"/>
    <property type="project" value="UniProtKB-KW"/>
</dbReference>
<protein>
    <submittedName>
        <fullName evidence="4">TatD DNase family protein</fullName>
    </submittedName>
</protein>
<keyword evidence="2" id="KW-0378">Hydrolase</keyword>
<dbReference type="PANTHER" id="PTHR46124">
    <property type="entry name" value="D-AMINOACYL-TRNA DEACYLASE"/>
    <property type="match status" value="1"/>
</dbReference>
<evidence type="ECO:0000313" key="5">
    <source>
        <dbReference type="Proteomes" id="UP000199387"/>
    </source>
</evidence>
<accession>A0A1G6Q020</accession>
<organism evidence="4 5">
    <name type="scientific">Melghirimyces thermohalophilus</name>
    <dbReference type="NCBI Taxonomy" id="1236220"/>
    <lineage>
        <taxon>Bacteria</taxon>
        <taxon>Bacillati</taxon>
        <taxon>Bacillota</taxon>
        <taxon>Bacilli</taxon>
        <taxon>Bacillales</taxon>
        <taxon>Thermoactinomycetaceae</taxon>
        <taxon>Melghirimyces</taxon>
    </lineage>
</organism>
<dbReference type="STRING" id="1236220.SAMN04488112_11921"/>
<dbReference type="EMBL" id="FMZA01000019">
    <property type="protein sequence ID" value="SDC85802.1"/>
    <property type="molecule type" value="Genomic_DNA"/>
</dbReference>
<feature type="binding site" evidence="3">
    <location>
        <position position="6"/>
    </location>
    <ligand>
        <name>a divalent metal cation</name>
        <dbReference type="ChEBI" id="CHEBI:60240"/>
        <label>1</label>
    </ligand>
</feature>
<evidence type="ECO:0000313" key="4">
    <source>
        <dbReference type="EMBL" id="SDC85802.1"/>
    </source>
</evidence>
<evidence type="ECO:0000256" key="3">
    <source>
        <dbReference type="PIRSR" id="PIRSR005902-1"/>
    </source>
</evidence>
<dbReference type="Gene3D" id="3.20.20.140">
    <property type="entry name" value="Metal-dependent hydrolases"/>
    <property type="match status" value="1"/>
</dbReference>
<feature type="binding site" evidence="3">
    <location>
        <position position="93"/>
    </location>
    <ligand>
        <name>a divalent metal cation</name>
        <dbReference type="ChEBI" id="CHEBI:60240"/>
        <label>1</label>
    </ligand>
</feature>
<evidence type="ECO:0000256" key="2">
    <source>
        <dbReference type="ARBA" id="ARBA00022801"/>
    </source>
</evidence>
<proteinExistence type="predicted"/>
<gene>
    <name evidence="4" type="ORF">SAMN04488112_11921</name>
</gene>
<dbReference type="OrthoDB" id="9810005at2"/>
<dbReference type="GO" id="GO:0005829">
    <property type="term" value="C:cytosol"/>
    <property type="evidence" value="ECO:0007669"/>
    <property type="project" value="TreeGrafter"/>
</dbReference>
<dbReference type="CDD" id="cd01310">
    <property type="entry name" value="TatD_DNAse"/>
    <property type="match status" value="1"/>
</dbReference>
<evidence type="ECO:0000256" key="1">
    <source>
        <dbReference type="ARBA" id="ARBA00022723"/>
    </source>
</evidence>
<dbReference type="NCBIfam" id="TIGR00010">
    <property type="entry name" value="YchF/TatD family DNA exonuclease"/>
    <property type="match status" value="1"/>
</dbReference>
<feature type="binding site" evidence="3">
    <location>
        <position position="204"/>
    </location>
    <ligand>
        <name>a divalent metal cation</name>
        <dbReference type="ChEBI" id="CHEBI:60240"/>
        <label>1</label>
    </ligand>
</feature>
<keyword evidence="1 3" id="KW-0479">Metal-binding</keyword>
<dbReference type="PROSITE" id="PS01137">
    <property type="entry name" value="TATD_1"/>
    <property type="match status" value="1"/>
</dbReference>
<dbReference type="PROSITE" id="PS01090">
    <property type="entry name" value="TATD_2"/>
    <property type="match status" value="1"/>
</dbReference>
<name>A0A1G6Q020_9BACL</name>
<dbReference type="PANTHER" id="PTHR46124:SF2">
    <property type="entry name" value="D-AMINOACYL-TRNA DEACYLASE"/>
    <property type="match status" value="1"/>
</dbReference>
<feature type="binding site" evidence="3">
    <location>
        <position position="154"/>
    </location>
    <ligand>
        <name>a divalent metal cation</name>
        <dbReference type="ChEBI" id="CHEBI:60240"/>
        <label>2</label>
    </ligand>
</feature>
<dbReference type="GO" id="GO:0016788">
    <property type="term" value="F:hydrolase activity, acting on ester bonds"/>
    <property type="evidence" value="ECO:0007669"/>
    <property type="project" value="InterPro"/>
</dbReference>